<organism evidence="2 3">
    <name type="scientific">Sphingomonas oligophenolica</name>
    <dbReference type="NCBI Taxonomy" id="301154"/>
    <lineage>
        <taxon>Bacteria</taxon>
        <taxon>Pseudomonadati</taxon>
        <taxon>Pseudomonadota</taxon>
        <taxon>Alphaproteobacteria</taxon>
        <taxon>Sphingomonadales</taxon>
        <taxon>Sphingomonadaceae</taxon>
        <taxon>Sphingomonas</taxon>
    </lineage>
</organism>
<dbReference type="EMBL" id="RCZK01000003">
    <property type="protein sequence ID" value="TPG13681.1"/>
    <property type="molecule type" value="Genomic_DNA"/>
</dbReference>
<dbReference type="AlphaFoldDB" id="A0A502CPP5"/>
<keyword evidence="3" id="KW-1185">Reference proteome</keyword>
<feature type="region of interest" description="Disordered" evidence="1">
    <location>
        <begin position="1"/>
        <end position="24"/>
    </location>
</feature>
<reference evidence="2 3" key="1">
    <citation type="journal article" date="2019" name="Environ. Microbiol.">
        <title>Species interactions and distinct microbial communities in high Arctic permafrost affected cryosols are associated with the CH4 and CO2 gas fluxes.</title>
        <authorList>
            <person name="Altshuler I."/>
            <person name="Hamel J."/>
            <person name="Turney S."/>
            <person name="Magnuson E."/>
            <person name="Levesque R."/>
            <person name="Greer C."/>
            <person name="Whyte L.G."/>
        </authorList>
    </citation>
    <scope>NUCLEOTIDE SEQUENCE [LARGE SCALE GENOMIC DNA]</scope>
    <source>
        <strain evidence="2 3">S5.1</strain>
    </source>
</reference>
<dbReference type="Proteomes" id="UP000318413">
    <property type="component" value="Unassembled WGS sequence"/>
</dbReference>
<name>A0A502CPP5_9SPHN</name>
<gene>
    <name evidence="2" type="ORF">EAH84_05760</name>
</gene>
<proteinExistence type="predicted"/>
<sequence length="73" mass="8005">MGNTTAPSDKPWKQQHARRVRRATHQALGQTLGQTGDGDAVSASRYAFGSAAWDGIKDGKQRVVDPASRWLRK</sequence>
<feature type="compositionally biased region" description="Basic residues" evidence="1">
    <location>
        <begin position="13"/>
        <end position="24"/>
    </location>
</feature>
<evidence type="ECO:0000313" key="2">
    <source>
        <dbReference type="EMBL" id="TPG13681.1"/>
    </source>
</evidence>
<comment type="caution">
    <text evidence="2">The sequence shown here is derived from an EMBL/GenBank/DDBJ whole genome shotgun (WGS) entry which is preliminary data.</text>
</comment>
<accession>A0A502CPP5</accession>
<evidence type="ECO:0000256" key="1">
    <source>
        <dbReference type="SAM" id="MobiDB-lite"/>
    </source>
</evidence>
<protein>
    <submittedName>
        <fullName evidence="2">Uncharacterized protein</fullName>
    </submittedName>
</protein>
<evidence type="ECO:0000313" key="3">
    <source>
        <dbReference type="Proteomes" id="UP000318413"/>
    </source>
</evidence>